<evidence type="ECO:0000259" key="2">
    <source>
        <dbReference type="SMART" id="SM01254"/>
    </source>
</evidence>
<name>A0A819YVB9_9BILA</name>
<organism evidence="4 5">
    <name type="scientific">Rotaria sordida</name>
    <dbReference type="NCBI Taxonomy" id="392033"/>
    <lineage>
        <taxon>Eukaryota</taxon>
        <taxon>Metazoa</taxon>
        <taxon>Spiralia</taxon>
        <taxon>Gnathifera</taxon>
        <taxon>Rotifera</taxon>
        <taxon>Eurotatoria</taxon>
        <taxon>Bdelloidea</taxon>
        <taxon>Philodinida</taxon>
        <taxon>Philodinidae</taxon>
        <taxon>Rotaria</taxon>
    </lineage>
</organism>
<evidence type="ECO:0000313" key="3">
    <source>
        <dbReference type="EMBL" id="CAF1032031.1"/>
    </source>
</evidence>
<dbReference type="GO" id="GO:0016020">
    <property type="term" value="C:membrane"/>
    <property type="evidence" value="ECO:0007669"/>
    <property type="project" value="TreeGrafter"/>
</dbReference>
<dbReference type="AlphaFoldDB" id="A0A819YVB9"/>
<evidence type="ECO:0000256" key="1">
    <source>
        <dbReference type="SAM" id="Coils"/>
    </source>
</evidence>
<dbReference type="PANTHER" id="PTHR21448:SF0">
    <property type="entry name" value="PROTEIN PHOSPHATASE 1 REGULATORY SUBUNIT 21"/>
    <property type="match status" value="1"/>
</dbReference>
<accession>A0A819YVB9</accession>
<feature type="domain" description="Protein phosphatase 1 regulatory subunit 21 N-terminal" evidence="2">
    <location>
        <begin position="8"/>
        <end position="103"/>
    </location>
</feature>
<dbReference type="Proteomes" id="UP000663889">
    <property type="component" value="Unassembled WGS sequence"/>
</dbReference>
<dbReference type="Pfam" id="PF10205">
    <property type="entry name" value="KLRAQ"/>
    <property type="match status" value="1"/>
</dbReference>
<dbReference type="SMART" id="SM01254">
    <property type="entry name" value="KLRAQ"/>
    <property type="match status" value="1"/>
</dbReference>
<dbReference type="EMBL" id="CAJNOU010000559">
    <property type="protein sequence ID" value="CAF1032031.1"/>
    <property type="molecule type" value="Genomic_DNA"/>
</dbReference>
<dbReference type="Proteomes" id="UP000663874">
    <property type="component" value="Unassembled WGS sequence"/>
</dbReference>
<dbReference type="InterPro" id="IPR040024">
    <property type="entry name" value="PPP1R21"/>
</dbReference>
<evidence type="ECO:0000313" key="4">
    <source>
        <dbReference type="EMBL" id="CAF4160322.1"/>
    </source>
</evidence>
<feature type="coiled-coil region" evidence="1">
    <location>
        <begin position="28"/>
        <end position="90"/>
    </location>
</feature>
<reference evidence="4" key="1">
    <citation type="submission" date="2021-02" db="EMBL/GenBank/DDBJ databases">
        <authorList>
            <person name="Nowell W R."/>
        </authorList>
    </citation>
    <scope>NUCLEOTIDE SEQUENCE</scope>
</reference>
<proteinExistence type="predicted"/>
<comment type="caution">
    <text evidence="4">The sequence shown here is derived from an EMBL/GenBank/DDBJ whole genome shotgun (WGS) entry which is preliminary data.</text>
</comment>
<sequence>MDLQNKYQILASEFSKVRGQVTVLKKAVLDEQNKSQQLQEDINKKDQNLRRNAQEIETLSFLNTQLKSRLEILQQELNDIETHIKLKKSNSNKLSQALPNSPIDS</sequence>
<dbReference type="GO" id="GO:0005769">
    <property type="term" value="C:early endosome"/>
    <property type="evidence" value="ECO:0007669"/>
    <property type="project" value="TreeGrafter"/>
</dbReference>
<dbReference type="PANTHER" id="PTHR21448">
    <property type="entry name" value="SMOOTH MUSCLE MYOSIN HEAVY CHAIN-RELATED"/>
    <property type="match status" value="1"/>
</dbReference>
<dbReference type="InterPro" id="IPR019343">
    <property type="entry name" value="PPP1R21_N"/>
</dbReference>
<gene>
    <name evidence="4" type="ORF">FNK824_LOCUS34153</name>
    <name evidence="3" type="ORF">SEV965_LOCUS12361</name>
</gene>
<keyword evidence="1" id="KW-0175">Coiled coil</keyword>
<dbReference type="EMBL" id="CAJOBE010013121">
    <property type="protein sequence ID" value="CAF4160322.1"/>
    <property type="molecule type" value="Genomic_DNA"/>
</dbReference>
<evidence type="ECO:0000313" key="5">
    <source>
        <dbReference type="Proteomes" id="UP000663874"/>
    </source>
</evidence>
<protein>
    <recommendedName>
        <fullName evidence="2">Protein phosphatase 1 regulatory subunit 21 N-terminal domain-containing protein</fullName>
    </recommendedName>
</protein>